<evidence type="ECO:0000256" key="1">
    <source>
        <dbReference type="SAM" id="Phobius"/>
    </source>
</evidence>
<accession>A0ABS1VU24</accession>
<protein>
    <submittedName>
        <fullName evidence="2">DUF2809 domain-containing protein</fullName>
    </submittedName>
</protein>
<name>A0ABS1VU24_9ACTN</name>
<dbReference type="Proteomes" id="UP000598996">
    <property type="component" value="Unassembled WGS sequence"/>
</dbReference>
<reference evidence="2 3" key="1">
    <citation type="submission" date="2021-01" db="EMBL/GenBank/DDBJ databases">
        <title>Actinoplanes sp. nov. LDG1-01 isolated from lichen.</title>
        <authorList>
            <person name="Saeng-In P."/>
            <person name="Phongsopitanun W."/>
            <person name="Kanchanasin P."/>
            <person name="Yuki M."/>
            <person name="Kudo T."/>
            <person name="Ohkuma M."/>
            <person name="Tanasupawat S."/>
        </authorList>
    </citation>
    <scope>NUCLEOTIDE SEQUENCE [LARGE SCALE GENOMIC DNA]</scope>
    <source>
        <strain evidence="2 3">LDG1-01</strain>
    </source>
</reference>
<evidence type="ECO:0000313" key="3">
    <source>
        <dbReference type="Proteomes" id="UP000598996"/>
    </source>
</evidence>
<evidence type="ECO:0000313" key="2">
    <source>
        <dbReference type="EMBL" id="MBL7257961.1"/>
    </source>
</evidence>
<comment type="caution">
    <text evidence="2">The sequence shown here is derived from an EMBL/GenBank/DDBJ whole genome shotgun (WGS) entry which is preliminary data.</text>
</comment>
<gene>
    <name evidence="2" type="ORF">JKJ07_27015</name>
</gene>
<keyword evidence="1" id="KW-0472">Membrane</keyword>
<organism evidence="2 3">
    <name type="scientific">Paractinoplanes lichenicola</name>
    <dbReference type="NCBI Taxonomy" id="2802976"/>
    <lineage>
        <taxon>Bacteria</taxon>
        <taxon>Bacillati</taxon>
        <taxon>Actinomycetota</taxon>
        <taxon>Actinomycetes</taxon>
        <taxon>Micromonosporales</taxon>
        <taxon>Micromonosporaceae</taxon>
        <taxon>Paractinoplanes</taxon>
    </lineage>
</organism>
<feature type="transmembrane region" description="Helical" evidence="1">
    <location>
        <begin position="75"/>
        <end position="96"/>
    </location>
</feature>
<proteinExistence type="predicted"/>
<dbReference type="EMBL" id="JAENHO010000007">
    <property type="protein sequence ID" value="MBL7257961.1"/>
    <property type="molecule type" value="Genomic_DNA"/>
</dbReference>
<feature type="transmembrane region" description="Helical" evidence="1">
    <location>
        <begin position="51"/>
        <end position="68"/>
    </location>
</feature>
<keyword evidence="1" id="KW-0812">Transmembrane</keyword>
<dbReference type="InterPro" id="IPR021257">
    <property type="entry name" value="DUF2809"/>
</dbReference>
<sequence length="149" mass="15457">MLTAVTHQRTRATALAAAVLCLGLAFAVRLLASNAGVLDSSGPLAQYSGTALYGTLILAGVYLLLPAIRPLTAGAAALGFCWAVELFQLTGIPADLSARSVLARLALGIQFDPADLAWYAVGIIPPVVVLALRARHRARTTPSTVAPRL</sequence>
<dbReference type="Pfam" id="PF10990">
    <property type="entry name" value="DUF2809"/>
    <property type="match status" value="1"/>
</dbReference>
<keyword evidence="1" id="KW-1133">Transmembrane helix</keyword>
<keyword evidence="3" id="KW-1185">Reference proteome</keyword>
<feature type="transmembrane region" description="Helical" evidence="1">
    <location>
        <begin position="116"/>
        <end position="134"/>
    </location>
</feature>